<evidence type="ECO:0000313" key="4">
    <source>
        <dbReference type="Proteomes" id="UP000178999"/>
    </source>
</evidence>
<evidence type="ECO:0000256" key="1">
    <source>
        <dbReference type="RuleBase" id="RU003847"/>
    </source>
</evidence>
<dbReference type="InterPro" id="IPR003607">
    <property type="entry name" value="HD/PDEase_dom"/>
</dbReference>
<dbReference type="SMART" id="SM00954">
    <property type="entry name" value="RelA_SpoT"/>
    <property type="match status" value="1"/>
</dbReference>
<sequence>MEREFKNLLKEAKKAGIEINNIREAFEFAKVAHEGQKRLTGEDFVYHPLEVAKTIISWKLDNVSVIAALLHDTVEDNPNVSLSEIEQKFGHEVCMIVDGVTKVTDIRLRGSKEEQFTENLRKMLLVMAKDLRVVFVKLADRFHNMKTLYALSLAKQKENSLETLEIYAPLAERLGFGGLKGELEDLAFKYAYPKEFNILLKESHPHMKNAYHDVGLMKTNLKLKLMAEGLKVDVHGRKKHLYSLWKKLLRDEVGGDYTKINDIVALRILVEDISACYKALGLVHSLYKPVPYIGISDFIAQPKPNGYRSIHTKVFGPRKRIVEVQIRTQEMHREAEFGVVAHWAYSERKGKMNSDHELEKKGVVVIPKLSWIRQLVRWQEELKGTKEFLEACRFEVFQHRNFIFSPKGDVFDLPLGATPVDFAYEVHSDLGDFIKGAKVNGKVVPLSYQLKSGQLVEIIKSKNKRKPSRDWLSFVVTGTARRKIKRMLTLER</sequence>
<dbReference type="Gene3D" id="3.10.20.30">
    <property type="match status" value="1"/>
</dbReference>
<dbReference type="FunFam" id="1.10.3210.10:FF:000001">
    <property type="entry name" value="GTP pyrophosphokinase RelA"/>
    <property type="match status" value="1"/>
</dbReference>
<dbReference type="Pfam" id="PF13328">
    <property type="entry name" value="HD_4"/>
    <property type="match status" value="1"/>
</dbReference>
<comment type="function">
    <text evidence="1">In eubacteria ppGpp (guanosine 3'-diphosphate 5'-diphosphate) is a mediator of the stringent response that coordinates a variety of cellular activities in response to changes in nutritional abundance.</text>
</comment>
<dbReference type="Gene3D" id="3.30.460.10">
    <property type="entry name" value="Beta Polymerase, domain 2"/>
    <property type="match status" value="1"/>
</dbReference>
<dbReference type="GO" id="GO:0005886">
    <property type="term" value="C:plasma membrane"/>
    <property type="evidence" value="ECO:0007669"/>
    <property type="project" value="TreeGrafter"/>
</dbReference>
<comment type="similarity">
    <text evidence="1">Belongs to the relA/spoT family.</text>
</comment>
<evidence type="ECO:0000259" key="2">
    <source>
        <dbReference type="PROSITE" id="PS51880"/>
    </source>
</evidence>
<protein>
    <recommendedName>
        <fullName evidence="2">TGS domain-containing protein</fullName>
    </recommendedName>
</protein>
<dbReference type="GO" id="GO:0015969">
    <property type="term" value="P:guanosine tetraphosphate metabolic process"/>
    <property type="evidence" value="ECO:0007669"/>
    <property type="project" value="InterPro"/>
</dbReference>
<dbReference type="SUPFAM" id="SSF109604">
    <property type="entry name" value="HD-domain/PDEase-like"/>
    <property type="match status" value="1"/>
</dbReference>
<comment type="caution">
    <text evidence="3">The sequence shown here is derived from an EMBL/GenBank/DDBJ whole genome shotgun (WGS) entry which is preliminary data.</text>
</comment>
<organism evidence="3 4">
    <name type="scientific">Candidatus Woesebacteria bacterium RIFOXYB1_FULL_38_16</name>
    <dbReference type="NCBI Taxonomy" id="1802538"/>
    <lineage>
        <taxon>Bacteria</taxon>
        <taxon>Candidatus Woeseibacteriota</taxon>
    </lineage>
</organism>
<dbReference type="NCBIfam" id="TIGR00691">
    <property type="entry name" value="spoT_relA"/>
    <property type="match status" value="1"/>
</dbReference>
<dbReference type="SUPFAM" id="SSF81271">
    <property type="entry name" value="TGS-like"/>
    <property type="match status" value="1"/>
</dbReference>
<dbReference type="Pfam" id="PF02824">
    <property type="entry name" value="TGS"/>
    <property type="match status" value="1"/>
</dbReference>
<name>A0A1F8CRS7_9BACT</name>
<dbReference type="CDD" id="cd00077">
    <property type="entry name" value="HDc"/>
    <property type="match status" value="1"/>
</dbReference>
<dbReference type="InterPro" id="IPR033655">
    <property type="entry name" value="TGS_RelA/SpoT"/>
</dbReference>
<dbReference type="EMBL" id="MGHY01000021">
    <property type="protein sequence ID" value="OGM79027.1"/>
    <property type="molecule type" value="Genomic_DNA"/>
</dbReference>
<dbReference type="Proteomes" id="UP000178999">
    <property type="component" value="Unassembled WGS sequence"/>
</dbReference>
<dbReference type="AlphaFoldDB" id="A0A1F8CRS7"/>
<dbReference type="InterPro" id="IPR043519">
    <property type="entry name" value="NT_sf"/>
</dbReference>
<reference evidence="3 4" key="1">
    <citation type="journal article" date="2016" name="Nat. Commun.">
        <title>Thousands of microbial genomes shed light on interconnected biogeochemical processes in an aquifer system.</title>
        <authorList>
            <person name="Anantharaman K."/>
            <person name="Brown C.T."/>
            <person name="Hug L.A."/>
            <person name="Sharon I."/>
            <person name="Castelle C.J."/>
            <person name="Probst A.J."/>
            <person name="Thomas B.C."/>
            <person name="Singh A."/>
            <person name="Wilkins M.J."/>
            <person name="Karaoz U."/>
            <person name="Brodie E.L."/>
            <person name="Williams K.H."/>
            <person name="Hubbard S.S."/>
            <person name="Banfield J.F."/>
        </authorList>
    </citation>
    <scope>NUCLEOTIDE SEQUENCE [LARGE SCALE GENOMIC DNA]</scope>
</reference>
<gene>
    <name evidence="3" type="ORF">A2382_01260</name>
</gene>
<dbReference type="PROSITE" id="PS51880">
    <property type="entry name" value="TGS"/>
    <property type="match status" value="1"/>
</dbReference>
<dbReference type="Pfam" id="PF04607">
    <property type="entry name" value="RelA_SpoT"/>
    <property type="match status" value="1"/>
</dbReference>
<dbReference type="SMART" id="SM00471">
    <property type="entry name" value="HDc"/>
    <property type="match status" value="1"/>
</dbReference>
<dbReference type="CDD" id="cd05399">
    <property type="entry name" value="NT_Rel-Spo_like"/>
    <property type="match status" value="1"/>
</dbReference>
<evidence type="ECO:0000313" key="3">
    <source>
        <dbReference type="EMBL" id="OGM79027.1"/>
    </source>
</evidence>
<dbReference type="PANTHER" id="PTHR21262">
    <property type="entry name" value="GUANOSINE-3',5'-BIS DIPHOSPHATE 3'-PYROPHOSPHOHYDROLASE"/>
    <property type="match status" value="1"/>
</dbReference>
<dbReference type="InterPro" id="IPR007685">
    <property type="entry name" value="RelA_SpoT"/>
</dbReference>
<feature type="domain" description="TGS" evidence="2">
    <location>
        <begin position="399"/>
        <end position="460"/>
    </location>
</feature>
<dbReference type="Gene3D" id="1.10.3210.10">
    <property type="entry name" value="Hypothetical protein af1432"/>
    <property type="match status" value="1"/>
</dbReference>
<dbReference type="InterPro" id="IPR004811">
    <property type="entry name" value="RelA/Spo_fam"/>
</dbReference>
<dbReference type="CDD" id="cd01668">
    <property type="entry name" value="TGS_RSH"/>
    <property type="match status" value="1"/>
</dbReference>
<dbReference type="PANTHER" id="PTHR21262:SF31">
    <property type="entry name" value="GTP PYROPHOSPHOKINASE"/>
    <property type="match status" value="1"/>
</dbReference>
<dbReference type="InterPro" id="IPR012676">
    <property type="entry name" value="TGS-like"/>
</dbReference>
<proteinExistence type="inferred from homology"/>
<dbReference type="SUPFAM" id="SSF81301">
    <property type="entry name" value="Nucleotidyltransferase"/>
    <property type="match status" value="1"/>
</dbReference>
<dbReference type="FunFam" id="3.10.20.30:FF:000002">
    <property type="entry name" value="GTP pyrophosphokinase (RelA/SpoT)"/>
    <property type="match status" value="1"/>
</dbReference>
<dbReference type="InterPro" id="IPR012675">
    <property type="entry name" value="Beta-grasp_dom_sf"/>
</dbReference>
<dbReference type="InterPro" id="IPR004095">
    <property type="entry name" value="TGS"/>
</dbReference>
<accession>A0A1F8CRS7</accession>
<dbReference type="STRING" id="1802538.A2382_01260"/>